<protein>
    <submittedName>
        <fullName evidence="3">Uncharacterized protein</fullName>
    </submittedName>
</protein>
<dbReference type="Proteomes" id="UP000215914">
    <property type="component" value="Unassembled WGS sequence"/>
</dbReference>
<evidence type="ECO:0000256" key="2">
    <source>
        <dbReference type="SAM" id="MobiDB-lite"/>
    </source>
</evidence>
<feature type="region of interest" description="Disordered" evidence="2">
    <location>
        <begin position="187"/>
        <end position="227"/>
    </location>
</feature>
<reference evidence="3" key="1">
    <citation type="journal article" date="2017" name="Nature">
        <title>The sunflower genome provides insights into oil metabolism, flowering and Asterid evolution.</title>
        <authorList>
            <person name="Badouin H."/>
            <person name="Gouzy J."/>
            <person name="Grassa C.J."/>
            <person name="Murat F."/>
            <person name="Staton S.E."/>
            <person name="Cottret L."/>
            <person name="Lelandais-Briere C."/>
            <person name="Owens G.L."/>
            <person name="Carrere S."/>
            <person name="Mayjonade B."/>
            <person name="Legrand L."/>
            <person name="Gill N."/>
            <person name="Kane N.C."/>
            <person name="Bowers J.E."/>
            <person name="Hubner S."/>
            <person name="Bellec A."/>
            <person name="Berard A."/>
            <person name="Berges H."/>
            <person name="Blanchet N."/>
            <person name="Boniface M.C."/>
            <person name="Brunel D."/>
            <person name="Catrice O."/>
            <person name="Chaidir N."/>
            <person name="Claudel C."/>
            <person name="Donnadieu C."/>
            <person name="Faraut T."/>
            <person name="Fievet G."/>
            <person name="Helmstetter N."/>
            <person name="King M."/>
            <person name="Knapp S.J."/>
            <person name="Lai Z."/>
            <person name="Le Paslier M.C."/>
            <person name="Lippi Y."/>
            <person name="Lorenzon L."/>
            <person name="Mandel J.R."/>
            <person name="Marage G."/>
            <person name="Marchand G."/>
            <person name="Marquand E."/>
            <person name="Bret-Mestries E."/>
            <person name="Morien E."/>
            <person name="Nambeesan S."/>
            <person name="Nguyen T."/>
            <person name="Pegot-Espagnet P."/>
            <person name="Pouilly N."/>
            <person name="Raftis F."/>
            <person name="Sallet E."/>
            <person name="Schiex T."/>
            <person name="Thomas J."/>
            <person name="Vandecasteele C."/>
            <person name="Vares D."/>
            <person name="Vear F."/>
            <person name="Vautrin S."/>
            <person name="Crespi M."/>
            <person name="Mangin B."/>
            <person name="Burke J.M."/>
            <person name="Salse J."/>
            <person name="Munos S."/>
            <person name="Vincourt P."/>
            <person name="Rieseberg L.H."/>
            <person name="Langlade N.B."/>
        </authorList>
    </citation>
    <scope>NUCLEOTIDE SEQUENCE</scope>
    <source>
        <tissue evidence="3">Leaves</tissue>
    </source>
</reference>
<proteinExistence type="predicted"/>
<keyword evidence="4" id="KW-1185">Reference proteome</keyword>
<sequence length="227" mass="24564">MSSGGKSSKSAFRFSVGDLQDIVSPRSIKKELAASQSVSEVKGTCTRGKGAKRKKPSEPSEGLPLMEHQLYEYVSEKFSEVQIYLDQHVAEAEQKNLDLQAIAVAKDKKISQLEKENKALQKELLLAEITARKERLEVMDGAKLSAAIAMLKINLQMAKEAADPSFDRSEWDLEAWAKRLAELGDDEEPKEVLALEAGGSGDKDPEEAAAGGSGEGGDEKVEDAANA</sequence>
<evidence type="ECO:0000256" key="1">
    <source>
        <dbReference type="SAM" id="Coils"/>
    </source>
</evidence>
<evidence type="ECO:0000313" key="3">
    <source>
        <dbReference type="EMBL" id="KAF5811474.1"/>
    </source>
</evidence>
<dbReference type="AlphaFoldDB" id="A0A9K3NSS0"/>
<evidence type="ECO:0000313" key="4">
    <source>
        <dbReference type="Proteomes" id="UP000215914"/>
    </source>
</evidence>
<feature type="region of interest" description="Disordered" evidence="2">
    <location>
        <begin position="43"/>
        <end position="62"/>
    </location>
</feature>
<comment type="caution">
    <text evidence="3">The sequence shown here is derived from an EMBL/GenBank/DDBJ whole genome shotgun (WGS) entry which is preliminary data.</text>
</comment>
<organism evidence="3 4">
    <name type="scientific">Helianthus annuus</name>
    <name type="common">Common sunflower</name>
    <dbReference type="NCBI Taxonomy" id="4232"/>
    <lineage>
        <taxon>Eukaryota</taxon>
        <taxon>Viridiplantae</taxon>
        <taxon>Streptophyta</taxon>
        <taxon>Embryophyta</taxon>
        <taxon>Tracheophyta</taxon>
        <taxon>Spermatophyta</taxon>
        <taxon>Magnoliopsida</taxon>
        <taxon>eudicotyledons</taxon>
        <taxon>Gunneridae</taxon>
        <taxon>Pentapetalae</taxon>
        <taxon>asterids</taxon>
        <taxon>campanulids</taxon>
        <taxon>Asterales</taxon>
        <taxon>Asteraceae</taxon>
        <taxon>Asteroideae</taxon>
        <taxon>Heliantheae alliance</taxon>
        <taxon>Heliantheae</taxon>
        <taxon>Helianthus</taxon>
    </lineage>
</organism>
<feature type="compositionally biased region" description="Basic and acidic residues" evidence="2">
    <location>
        <begin position="217"/>
        <end position="227"/>
    </location>
</feature>
<name>A0A9K3NSS0_HELAN</name>
<dbReference type="EMBL" id="MNCJ02000319">
    <property type="protein sequence ID" value="KAF5811474.1"/>
    <property type="molecule type" value="Genomic_DNA"/>
</dbReference>
<accession>A0A9K3NSS0</accession>
<feature type="coiled-coil region" evidence="1">
    <location>
        <begin position="103"/>
        <end position="130"/>
    </location>
</feature>
<gene>
    <name evidence="3" type="ORF">HanXRQr2_Chr04g0181791</name>
</gene>
<dbReference type="Gramene" id="mRNA:HanXRQr2_Chr04g0181791">
    <property type="protein sequence ID" value="mRNA:HanXRQr2_Chr04g0181791"/>
    <property type="gene ID" value="HanXRQr2_Chr04g0181791"/>
</dbReference>
<keyword evidence="1" id="KW-0175">Coiled coil</keyword>
<reference evidence="3" key="2">
    <citation type="submission" date="2020-06" db="EMBL/GenBank/DDBJ databases">
        <title>Helianthus annuus Genome sequencing and assembly Release 2.</title>
        <authorList>
            <person name="Gouzy J."/>
            <person name="Langlade N."/>
            <person name="Munos S."/>
        </authorList>
    </citation>
    <scope>NUCLEOTIDE SEQUENCE</scope>
    <source>
        <tissue evidence="3">Leaves</tissue>
    </source>
</reference>